<evidence type="ECO:0000313" key="5">
    <source>
        <dbReference type="Proteomes" id="UP000316360"/>
    </source>
</evidence>
<dbReference type="AlphaFoldDB" id="A0A523RQZ4"/>
<keyword evidence="1" id="KW-0413">Isomerase</keyword>
<evidence type="ECO:0000256" key="1">
    <source>
        <dbReference type="ARBA" id="ARBA00023235"/>
    </source>
</evidence>
<dbReference type="GO" id="GO:0016861">
    <property type="term" value="F:intramolecular oxidoreductase activity, interconverting aldoses and ketoses"/>
    <property type="evidence" value="ECO:0007669"/>
    <property type="project" value="InterPro"/>
</dbReference>
<dbReference type="GO" id="GO:0005996">
    <property type="term" value="P:monosaccharide metabolic process"/>
    <property type="evidence" value="ECO:0007669"/>
    <property type="project" value="InterPro"/>
</dbReference>
<accession>A0A523RQZ4</accession>
<reference evidence="4 5" key="1">
    <citation type="submission" date="2019-03" db="EMBL/GenBank/DDBJ databases">
        <title>Metabolic potential of uncultured bacteria and archaea associated with petroleum seepage in deep-sea sediments.</title>
        <authorList>
            <person name="Dong X."/>
            <person name="Hubert C."/>
        </authorList>
    </citation>
    <scope>NUCLEOTIDE SEQUENCE [LARGE SCALE GENOMIC DNA]</scope>
    <source>
        <strain evidence="4">E44_bin7</strain>
    </source>
</reference>
<gene>
    <name evidence="4" type="ORF">E3J84_06540</name>
</gene>
<feature type="non-terminal residue" evidence="4">
    <location>
        <position position="296"/>
    </location>
</feature>
<dbReference type="Pfam" id="PF24856">
    <property type="entry name" value="AraA_central"/>
    <property type="match status" value="1"/>
</dbReference>
<name>A0A523RQZ4_UNCAE</name>
<evidence type="ECO:0000259" key="3">
    <source>
        <dbReference type="Pfam" id="PF24856"/>
    </source>
</evidence>
<dbReference type="PANTHER" id="PTHR36120">
    <property type="entry name" value="FUCOSE ISOMERASE"/>
    <property type="match status" value="1"/>
</dbReference>
<dbReference type="InterPro" id="IPR009015">
    <property type="entry name" value="Fucose_isomerase_N/cen_sf"/>
</dbReference>
<dbReference type="SUPFAM" id="SSF53743">
    <property type="entry name" value="FucI/AraA N-terminal and middle domains"/>
    <property type="match status" value="1"/>
</dbReference>
<dbReference type="EMBL" id="SOKJ01000377">
    <property type="protein sequence ID" value="TET08146.1"/>
    <property type="molecule type" value="Genomic_DNA"/>
</dbReference>
<keyword evidence="2" id="KW-0119">Carbohydrate metabolism</keyword>
<sequence length="296" mass="33539">MKKIKAGFVGFRCASYPREIIEKRSLEAKKAVEEKGIELIYTDPVSNFEEADRAKEELSQENFDLLIACVTSWIESPVAMTILKEFFHKPILLWGLGGYIEKGRLISPASQAATSALRWPLEAMGAKFKFIYDWPDSPMNIDRVENFAKAARAVRELSHSKVGMMGYADMGLYATMFDGVSLRGKIGVEVEVFDMLEVVQKMEKISQTEISSLVDKMRKEWTFEKLVKNETLERLARIYLALKEKIKEGNYEAISLKCVEGMKKYMNFPPCMILSMLADELPAICEDDALGAVTQL</sequence>
<evidence type="ECO:0000313" key="4">
    <source>
        <dbReference type="EMBL" id="TET08146.1"/>
    </source>
</evidence>
<proteinExistence type="predicted"/>
<protein>
    <recommendedName>
        <fullName evidence="3">L-arabinose isomerase central domain-containing protein</fullName>
    </recommendedName>
</protein>
<dbReference type="Proteomes" id="UP000316360">
    <property type="component" value="Unassembled WGS sequence"/>
</dbReference>
<dbReference type="PANTHER" id="PTHR36120:SF1">
    <property type="entry name" value="L-FUCOSE ISOMERASE C-TERMINAL DOMAIN-CONTAINING PROTEIN"/>
    <property type="match status" value="1"/>
</dbReference>
<organism evidence="4 5">
    <name type="scientific">Aerophobetes bacterium</name>
    <dbReference type="NCBI Taxonomy" id="2030807"/>
    <lineage>
        <taxon>Bacteria</taxon>
        <taxon>Candidatus Aerophobota</taxon>
    </lineage>
</organism>
<dbReference type="InterPro" id="IPR055390">
    <property type="entry name" value="AraA_central"/>
</dbReference>
<feature type="domain" description="L-arabinose isomerase central" evidence="3">
    <location>
        <begin position="178"/>
        <end position="255"/>
    </location>
</feature>
<evidence type="ECO:0000256" key="2">
    <source>
        <dbReference type="ARBA" id="ARBA00023277"/>
    </source>
</evidence>
<dbReference type="GO" id="GO:0005737">
    <property type="term" value="C:cytoplasm"/>
    <property type="evidence" value="ECO:0007669"/>
    <property type="project" value="InterPro"/>
</dbReference>
<comment type="caution">
    <text evidence="4">The sequence shown here is derived from an EMBL/GenBank/DDBJ whole genome shotgun (WGS) entry which is preliminary data.</text>
</comment>